<sequence>MQAARHRGHHGRAECTGTAAPGVYRTLKTDAWGPRRSERLPRRGPERKEQDTGSLTRAWLSRAPPPRPRQPPLHNLVPPPAAERMRNDARAPAVPACTGLKIEEE</sequence>
<accession>A0A4C1ZAX0</accession>
<feature type="compositionally biased region" description="Basic residues" evidence="1">
    <location>
        <begin position="1"/>
        <end position="10"/>
    </location>
</feature>
<feature type="region of interest" description="Disordered" evidence="1">
    <location>
        <begin position="1"/>
        <end position="105"/>
    </location>
</feature>
<dbReference type="Proteomes" id="UP000299102">
    <property type="component" value="Unassembled WGS sequence"/>
</dbReference>
<feature type="compositionally biased region" description="Basic and acidic residues" evidence="1">
    <location>
        <begin position="33"/>
        <end position="51"/>
    </location>
</feature>
<gene>
    <name evidence="2" type="ORF">EVAR_65267_1</name>
</gene>
<evidence type="ECO:0000256" key="1">
    <source>
        <dbReference type="SAM" id="MobiDB-lite"/>
    </source>
</evidence>
<dbReference type="AlphaFoldDB" id="A0A4C1ZAX0"/>
<evidence type="ECO:0000313" key="2">
    <source>
        <dbReference type="EMBL" id="GBP84870.1"/>
    </source>
</evidence>
<proteinExistence type="predicted"/>
<keyword evidence="3" id="KW-1185">Reference proteome</keyword>
<comment type="caution">
    <text evidence="2">The sequence shown here is derived from an EMBL/GenBank/DDBJ whole genome shotgun (WGS) entry which is preliminary data.</text>
</comment>
<feature type="compositionally biased region" description="Pro residues" evidence="1">
    <location>
        <begin position="63"/>
        <end position="81"/>
    </location>
</feature>
<reference evidence="2 3" key="1">
    <citation type="journal article" date="2019" name="Commun. Biol.">
        <title>The bagworm genome reveals a unique fibroin gene that provides high tensile strength.</title>
        <authorList>
            <person name="Kono N."/>
            <person name="Nakamura H."/>
            <person name="Ohtoshi R."/>
            <person name="Tomita M."/>
            <person name="Numata K."/>
            <person name="Arakawa K."/>
        </authorList>
    </citation>
    <scope>NUCLEOTIDE SEQUENCE [LARGE SCALE GENOMIC DNA]</scope>
</reference>
<protein>
    <submittedName>
        <fullName evidence="2">Uncharacterized protein</fullName>
    </submittedName>
</protein>
<evidence type="ECO:0000313" key="3">
    <source>
        <dbReference type="Proteomes" id="UP000299102"/>
    </source>
</evidence>
<organism evidence="2 3">
    <name type="scientific">Eumeta variegata</name>
    <name type="common">Bagworm moth</name>
    <name type="synonym">Eumeta japonica</name>
    <dbReference type="NCBI Taxonomy" id="151549"/>
    <lineage>
        <taxon>Eukaryota</taxon>
        <taxon>Metazoa</taxon>
        <taxon>Ecdysozoa</taxon>
        <taxon>Arthropoda</taxon>
        <taxon>Hexapoda</taxon>
        <taxon>Insecta</taxon>
        <taxon>Pterygota</taxon>
        <taxon>Neoptera</taxon>
        <taxon>Endopterygota</taxon>
        <taxon>Lepidoptera</taxon>
        <taxon>Glossata</taxon>
        <taxon>Ditrysia</taxon>
        <taxon>Tineoidea</taxon>
        <taxon>Psychidae</taxon>
        <taxon>Oiketicinae</taxon>
        <taxon>Eumeta</taxon>
    </lineage>
</organism>
<name>A0A4C1ZAX0_EUMVA</name>
<dbReference type="EMBL" id="BGZK01001703">
    <property type="protein sequence ID" value="GBP84870.1"/>
    <property type="molecule type" value="Genomic_DNA"/>
</dbReference>